<dbReference type="InterPro" id="IPR002586">
    <property type="entry name" value="CobQ/CobB/MinD/ParA_Nub-bd_dom"/>
</dbReference>
<keyword evidence="1" id="KW-0547">Nucleotide-binding</keyword>
<sequence>MFQDSRPLSAVLTSPEQATPLSVDPEVLKSMGIYGFDSVDPRSRSFNLIRSKIIELHSELNWRTFGVVSATPQVGKSFISANLAASLSRNPKYQTYLLDLDLRRGSVSALCGIENGSMRQFLEESPEVTHPEAYRFDHQRLVILPTRPKLTASAELLAGARAQALFQAMRASGERDLFIVDLPPVFANDDAAVVMEKLDGYILVAEEGKTNVREVKDATAQLGTEKLAGVILNKYRGGMINEGYGIGKYYTAGY</sequence>
<dbReference type="CDD" id="cd05387">
    <property type="entry name" value="BY-kinase"/>
    <property type="match status" value="1"/>
</dbReference>
<accession>A0A7G9SBV2</accession>
<gene>
    <name evidence="4" type="ORF">H9L12_01430</name>
</gene>
<dbReference type="PANTHER" id="PTHR32309">
    <property type="entry name" value="TYROSINE-PROTEIN KINASE"/>
    <property type="match status" value="1"/>
</dbReference>
<dbReference type="PANTHER" id="PTHR32309:SF31">
    <property type="entry name" value="CAPSULAR EXOPOLYSACCHARIDE FAMILY"/>
    <property type="match status" value="1"/>
</dbReference>
<name>A0A7G9SBV2_9SPHN</name>
<keyword evidence="4" id="KW-0418">Kinase</keyword>
<feature type="domain" description="CobQ/CobB/MinD/ParA nucleotide binding" evidence="3">
    <location>
        <begin position="69"/>
        <end position="238"/>
    </location>
</feature>
<dbReference type="RefSeq" id="WP_187542319.1">
    <property type="nucleotide sequence ID" value="NZ_CP060717.1"/>
</dbReference>
<evidence type="ECO:0000259" key="3">
    <source>
        <dbReference type="Pfam" id="PF01656"/>
    </source>
</evidence>
<evidence type="ECO:0000256" key="2">
    <source>
        <dbReference type="ARBA" id="ARBA00022840"/>
    </source>
</evidence>
<dbReference type="Pfam" id="PF01656">
    <property type="entry name" value="CbiA"/>
    <property type="match status" value="1"/>
</dbReference>
<dbReference type="AlphaFoldDB" id="A0A7G9SBV2"/>
<reference evidence="4 5" key="1">
    <citation type="submission" date="2020-08" db="EMBL/GenBank/DDBJ databases">
        <title>Genome sequence of Sphingomonas rhizophila KACC 19189T.</title>
        <authorList>
            <person name="Hyun D.-W."/>
            <person name="Bae J.-W."/>
        </authorList>
    </citation>
    <scope>NUCLEOTIDE SEQUENCE [LARGE SCALE GENOMIC DNA]</scope>
    <source>
        <strain evidence="4 5">KACC 19189</strain>
    </source>
</reference>
<dbReference type="Gene3D" id="3.40.50.300">
    <property type="entry name" value="P-loop containing nucleotide triphosphate hydrolases"/>
    <property type="match status" value="1"/>
</dbReference>
<evidence type="ECO:0000313" key="4">
    <source>
        <dbReference type="EMBL" id="QNN65327.1"/>
    </source>
</evidence>
<evidence type="ECO:0000256" key="1">
    <source>
        <dbReference type="ARBA" id="ARBA00022741"/>
    </source>
</evidence>
<dbReference type="Proteomes" id="UP000515955">
    <property type="component" value="Chromosome"/>
</dbReference>
<dbReference type="InterPro" id="IPR027417">
    <property type="entry name" value="P-loop_NTPase"/>
</dbReference>
<dbReference type="InterPro" id="IPR005702">
    <property type="entry name" value="Wzc-like_C"/>
</dbReference>
<evidence type="ECO:0000313" key="5">
    <source>
        <dbReference type="Proteomes" id="UP000515955"/>
    </source>
</evidence>
<keyword evidence="2" id="KW-0067">ATP-binding</keyword>
<keyword evidence="5" id="KW-1185">Reference proteome</keyword>
<keyword evidence="4" id="KW-0808">Transferase</keyword>
<dbReference type="InterPro" id="IPR050445">
    <property type="entry name" value="Bact_polysacc_biosynth/exp"/>
</dbReference>
<dbReference type="SUPFAM" id="SSF52540">
    <property type="entry name" value="P-loop containing nucleoside triphosphate hydrolases"/>
    <property type="match status" value="1"/>
</dbReference>
<dbReference type="GO" id="GO:0016301">
    <property type="term" value="F:kinase activity"/>
    <property type="evidence" value="ECO:0007669"/>
    <property type="project" value="UniProtKB-KW"/>
</dbReference>
<proteinExistence type="predicted"/>
<organism evidence="4 5">
    <name type="scientific">Sphingomonas rhizophila</name>
    <dbReference type="NCBI Taxonomy" id="2071607"/>
    <lineage>
        <taxon>Bacteria</taxon>
        <taxon>Pseudomonadati</taxon>
        <taxon>Pseudomonadota</taxon>
        <taxon>Alphaproteobacteria</taxon>
        <taxon>Sphingomonadales</taxon>
        <taxon>Sphingomonadaceae</taxon>
        <taxon>Sphingomonas</taxon>
    </lineage>
</organism>
<dbReference type="EMBL" id="CP060717">
    <property type="protein sequence ID" value="QNN65327.1"/>
    <property type="molecule type" value="Genomic_DNA"/>
</dbReference>
<protein>
    <submittedName>
        <fullName evidence="4">CpsD/CapB family tyrosine-protein kinase</fullName>
    </submittedName>
</protein>
<dbReference type="KEGG" id="srhi:H9L12_01430"/>